<dbReference type="Proteomes" id="UP000095787">
    <property type="component" value="Unassembled WGS sequence"/>
</dbReference>
<organism evidence="1 2">
    <name type="scientific">[Ruminococcus] torques</name>
    <dbReference type="NCBI Taxonomy" id="33039"/>
    <lineage>
        <taxon>Bacteria</taxon>
        <taxon>Bacillati</taxon>
        <taxon>Bacillota</taxon>
        <taxon>Clostridia</taxon>
        <taxon>Lachnospirales</taxon>
        <taxon>Lachnospiraceae</taxon>
        <taxon>Mediterraneibacter</taxon>
    </lineage>
</organism>
<evidence type="ECO:0000313" key="1">
    <source>
        <dbReference type="EMBL" id="CUN79519.1"/>
    </source>
</evidence>
<dbReference type="EMBL" id="CYZO01000008">
    <property type="protein sequence ID" value="CUN79519.1"/>
    <property type="molecule type" value="Genomic_DNA"/>
</dbReference>
<name>A0A173ZV77_9FIRM</name>
<protein>
    <submittedName>
        <fullName evidence="1">Uncharacterized protein</fullName>
    </submittedName>
</protein>
<reference evidence="1 2" key="1">
    <citation type="submission" date="2015-09" db="EMBL/GenBank/DDBJ databases">
        <authorList>
            <consortium name="Pathogen Informatics"/>
        </authorList>
    </citation>
    <scope>NUCLEOTIDE SEQUENCE [LARGE SCALE GENOMIC DNA]</scope>
    <source>
        <strain evidence="1 2">2789STDY5834841</strain>
    </source>
</reference>
<sequence>MMDVLMIAILLGCFGLVKAFADFCDWQIKPKEK</sequence>
<evidence type="ECO:0000313" key="2">
    <source>
        <dbReference type="Proteomes" id="UP000095787"/>
    </source>
</evidence>
<gene>
    <name evidence="1" type="ORF">ERS852456_00841</name>
</gene>
<dbReference type="AlphaFoldDB" id="A0A173ZV77"/>
<accession>A0A173ZV77</accession>
<proteinExistence type="predicted"/>